<dbReference type="AlphaFoldDB" id="A0A5B6X4E7"/>
<keyword evidence="2" id="KW-0808">Transferase</keyword>
<sequence>MIRTGVIRDSTSSFASPIVMVKKNGSWRLCVDYKQINQLTIKDKFLIPIIDELLDELSHARVFFKLSLRSRYHQIRINDTDIDKTTSRTHERHFEFLVMPFGLTNAPSSFQALINVIFKPLLRKIYLGHVIARGTVAMNKGKVVCVANWPTPTCIKELRIFLGLTRYNSHFIRYYGNLARPLTNLLKKNAWQ</sequence>
<dbReference type="InterPro" id="IPR000477">
    <property type="entry name" value="RT_dom"/>
</dbReference>
<keyword evidence="3" id="KW-1185">Reference proteome</keyword>
<gene>
    <name evidence="2" type="ORF">EPI10_032210</name>
</gene>
<evidence type="ECO:0000259" key="1">
    <source>
        <dbReference type="Pfam" id="PF00078"/>
    </source>
</evidence>
<keyword evidence="2" id="KW-0548">Nucleotidyltransferase</keyword>
<dbReference type="Gene3D" id="3.10.10.10">
    <property type="entry name" value="HIV Type 1 Reverse Transcriptase, subunit A, domain 1"/>
    <property type="match status" value="1"/>
</dbReference>
<evidence type="ECO:0000313" key="3">
    <source>
        <dbReference type="Proteomes" id="UP000325315"/>
    </source>
</evidence>
<dbReference type="Pfam" id="PF00078">
    <property type="entry name" value="RVT_1"/>
    <property type="match status" value="1"/>
</dbReference>
<dbReference type="EMBL" id="SMMG02000001">
    <property type="protein sequence ID" value="KAA3488456.1"/>
    <property type="molecule type" value="Genomic_DNA"/>
</dbReference>
<dbReference type="SUPFAM" id="SSF56672">
    <property type="entry name" value="DNA/RNA polymerases"/>
    <property type="match status" value="1"/>
</dbReference>
<accession>A0A5B6X4E7</accession>
<dbReference type="InterPro" id="IPR053134">
    <property type="entry name" value="RNA-dir_DNA_polymerase"/>
</dbReference>
<dbReference type="PANTHER" id="PTHR24559">
    <property type="entry name" value="TRANSPOSON TY3-I GAG-POL POLYPROTEIN"/>
    <property type="match status" value="1"/>
</dbReference>
<dbReference type="PANTHER" id="PTHR24559:SF450">
    <property type="entry name" value="RNA-DIRECTED DNA POLYMERASE HOMOLOG"/>
    <property type="match status" value="1"/>
</dbReference>
<dbReference type="InterPro" id="IPR043502">
    <property type="entry name" value="DNA/RNA_pol_sf"/>
</dbReference>
<protein>
    <submittedName>
        <fullName evidence="2">Reverse transcriptase</fullName>
    </submittedName>
</protein>
<feature type="domain" description="Reverse transcriptase" evidence="1">
    <location>
        <begin position="22"/>
        <end position="125"/>
    </location>
</feature>
<name>A0A5B6X4E7_9ROSI</name>
<reference evidence="3" key="1">
    <citation type="journal article" date="2019" name="Plant Biotechnol. J.">
        <title>Genome sequencing of the Australian wild diploid species Gossypium australe highlights disease resistance and delayed gland morphogenesis.</title>
        <authorList>
            <person name="Cai Y."/>
            <person name="Cai X."/>
            <person name="Wang Q."/>
            <person name="Wang P."/>
            <person name="Zhang Y."/>
            <person name="Cai C."/>
            <person name="Xu Y."/>
            <person name="Wang K."/>
            <person name="Zhou Z."/>
            <person name="Wang C."/>
            <person name="Geng S."/>
            <person name="Li B."/>
            <person name="Dong Q."/>
            <person name="Hou Y."/>
            <person name="Wang H."/>
            <person name="Ai P."/>
            <person name="Liu Z."/>
            <person name="Yi F."/>
            <person name="Sun M."/>
            <person name="An G."/>
            <person name="Cheng J."/>
            <person name="Zhang Y."/>
            <person name="Shi Q."/>
            <person name="Xie Y."/>
            <person name="Shi X."/>
            <person name="Chang Y."/>
            <person name="Huang F."/>
            <person name="Chen Y."/>
            <person name="Hong S."/>
            <person name="Mi L."/>
            <person name="Sun Q."/>
            <person name="Zhang L."/>
            <person name="Zhou B."/>
            <person name="Peng R."/>
            <person name="Zhang X."/>
            <person name="Liu F."/>
        </authorList>
    </citation>
    <scope>NUCLEOTIDE SEQUENCE [LARGE SCALE GENOMIC DNA]</scope>
    <source>
        <strain evidence="3">cv. PA1801</strain>
    </source>
</reference>
<dbReference type="CDD" id="cd01647">
    <property type="entry name" value="RT_LTR"/>
    <property type="match status" value="1"/>
</dbReference>
<proteinExistence type="predicted"/>
<dbReference type="GO" id="GO:0003964">
    <property type="term" value="F:RNA-directed DNA polymerase activity"/>
    <property type="evidence" value="ECO:0007669"/>
    <property type="project" value="UniProtKB-KW"/>
</dbReference>
<dbReference type="Gene3D" id="3.30.70.270">
    <property type="match status" value="2"/>
</dbReference>
<dbReference type="InterPro" id="IPR043128">
    <property type="entry name" value="Rev_trsase/Diguanyl_cyclase"/>
</dbReference>
<comment type="caution">
    <text evidence="2">The sequence shown here is derived from an EMBL/GenBank/DDBJ whole genome shotgun (WGS) entry which is preliminary data.</text>
</comment>
<dbReference type="Proteomes" id="UP000325315">
    <property type="component" value="Unassembled WGS sequence"/>
</dbReference>
<evidence type="ECO:0000313" key="2">
    <source>
        <dbReference type="EMBL" id="KAA3488456.1"/>
    </source>
</evidence>
<dbReference type="OrthoDB" id="415724at2759"/>
<keyword evidence="2" id="KW-0695">RNA-directed DNA polymerase</keyword>
<organism evidence="2 3">
    <name type="scientific">Gossypium australe</name>
    <dbReference type="NCBI Taxonomy" id="47621"/>
    <lineage>
        <taxon>Eukaryota</taxon>
        <taxon>Viridiplantae</taxon>
        <taxon>Streptophyta</taxon>
        <taxon>Embryophyta</taxon>
        <taxon>Tracheophyta</taxon>
        <taxon>Spermatophyta</taxon>
        <taxon>Magnoliopsida</taxon>
        <taxon>eudicotyledons</taxon>
        <taxon>Gunneridae</taxon>
        <taxon>Pentapetalae</taxon>
        <taxon>rosids</taxon>
        <taxon>malvids</taxon>
        <taxon>Malvales</taxon>
        <taxon>Malvaceae</taxon>
        <taxon>Malvoideae</taxon>
        <taxon>Gossypium</taxon>
    </lineage>
</organism>